<evidence type="ECO:0000256" key="2">
    <source>
        <dbReference type="ARBA" id="ARBA00004173"/>
    </source>
</evidence>
<evidence type="ECO:0000259" key="16">
    <source>
        <dbReference type="Pfam" id="PF16020"/>
    </source>
</evidence>
<dbReference type="SUPFAM" id="SSF51905">
    <property type="entry name" value="FAD/NAD(P)-binding domain"/>
    <property type="match status" value="2"/>
</dbReference>
<dbReference type="EMBL" id="JARKIK010000009">
    <property type="protein sequence ID" value="KAK8749588.1"/>
    <property type="molecule type" value="Genomic_DNA"/>
</dbReference>
<dbReference type="InterPro" id="IPR036188">
    <property type="entry name" value="FAD/NAD-bd_sf"/>
</dbReference>
<dbReference type="SMART" id="SM01353">
    <property type="entry name" value="AIF_C"/>
    <property type="match status" value="1"/>
</dbReference>
<dbReference type="Gene3D" id="3.50.50.60">
    <property type="entry name" value="FAD/NAD(P)-binding domain"/>
    <property type="match status" value="2"/>
</dbReference>
<name>A0AAW0YCT7_CHEQU</name>
<keyword evidence="7" id="KW-0809">Transit peptide</keyword>
<dbReference type="GO" id="GO:0006915">
    <property type="term" value="P:apoptotic process"/>
    <property type="evidence" value="ECO:0007669"/>
    <property type="project" value="UniProtKB-KW"/>
</dbReference>
<dbReference type="Proteomes" id="UP001445076">
    <property type="component" value="Unassembled WGS sequence"/>
</dbReference>
<evidence type="ECO:0000256" key="12">
    <source>
        <dbReference type="SAM" id="MobiDB-lite"/>
    </source>
</evidence>
<sequence length="881" mass="95403">PSTQGPSTPAAARNKMFRCGSLASRIAQPSSRVARHGKARGINRSHCDRGYSNASKKPMTMNDLPQPQGSWAKRHERMQKKYNLQLAVGLGFAGFTLFAAKQSGLVNFYFGPGKLKFGKGVESKEQEAAAVEEETITEPPADVESEALPETPAETPLAAPIDTESAAAPSAPVDTKPASAPPTPVEVPAKPKQVEEAAITESSAVVSKSEEDAKSASTAKESAVPENSPEEEPSVLSETVPMLLEKQSIPQQTQEQSSYVIGNGTVLVEPVVEEPPNSVEAELVKTADLCITESETLVEHSVAEPKLLVETSVVEPKLLIETPVAEPKLLIETPVAEPELVVQAPVAEPELLVETSVAEQECILKTDVRAEPTSVTPAPMGFEIVTGNLTVESRKVSDIPEHVPYLIIGAGTSSVAAFRAIKAKDAKAKVLVISGEGENPYMRPPLSKELWYSDDIEATNKLRFKQWNGKERSIYFEHEEYYTPVKELATRENGGISIVKGRKVVKLDVHKKRAFIDDGSEVSYDKCLIATGGTPKSLPVFDNAGEDILKNVTLFRSVSDFQRLHNVAQQGKHITIIGGGFLGSELACALGYKLKATSGSVTQIYPEAGNMGRVLPEYLSKWTTEKVKSEGVEIIPNSFVEEVKSAKDEKVKLKLNTGKEIVTDHVVVAVGLEPNVELAQSSGLEIDDTHGGFRVNAELEARSNLWVAGDAACFFDIKLGRRRVEHHDHAIVSGRLAGENMTGSGKPYWHQSMFWSDLGPEVGYEAIGIVDSSLPTVGVFAKATAKDTPKAVVEATGESLRSETEQVADTSSLMHSSDPHAPLKGEDYGKGIIFYLRENIVVGIVLWNVYNRMPIARKIIKDGKSYDDLSEVAKLFSLHSE</sequence>
<dbReference type="GO" id="GO:0016174">
    <property type="term" value="F:NAD(P)H oxidase H2O2-forming activity"/>
    <property type="evidence" value="ECO:0007669"/>
    <property type="project" value="TreeGrafter"/>
</dbReference>
<evidence type="ECO:0000259" key="14">
    <source>
        <dbReference type="Pfam" id="PF07992"/>
    </source>
</evidence>
<gene>
    <name evidence="17" type="ORF">OTU49_015447</name>
</gene>
<feature type="non-terminal residue" evidence="17">
    <location>
        <position position="1"/>
    </location>
</feature>
<keyword evidence="6" id="KW-0274">FAD</keyword>
<comment type="catalytic activity">
    <reaction evidence="11">
        <text>A + NADH + H(+) = AH2 + NAD(+)</text>
        <dbReference type="Rhea" id="RHEA:11356"/>
        <dbReference type="ChEBI" id="CHEBI:13193"/>
        <dbReference type="ChEBI" id="CHEBI:15378"/>
        <dbReference type="ChEBI" id="CHEBI:17499"/>
        <dbReference type="ChEBI" id="CHEBI:57540"/>
        <dbReference type="ChEBI" id="CHEBI:57945"/>
    </reaction>
</comment>
<keyword evidence="13" id="KW-1133">Transmembrane helix</keyword>
<keyword evidence="9" id="KW-0520">NAD</keyword>
<keyword evidence="10" id="KW-0496">Mitochondrion</keyword>
<keyword evidence="5" id="KW-0053">Apoptosis</keyword>
<keyword evidence="13" id="KW-0812">Transmembrane</keyword>
<evidence type="ECO:0000256" key="3">
    <source>
        <dbReference type="ARBA" id="ARBA00006442"/>
    </source>
</evidence>
<feature type="region of interest" description="Disordered" evidence="12">
    <location>
        <begin position="164"/>
        <end position="234"/>
    </location>
</feature>
<keyword evidence="4" id="KW-0285">Flavoprotein</keyword>
<keyword evidence="13" id="KW-0472">Membrane</keyword>
<dbReference type="InterPro" id="IPR029324">
    <property type="entry name" value="AIF_C"/>
</dbReference>
<dbReference type="InterPro" id="IPR050446">
    <property type="entry name" value="FAD-oxidoreductase/Apoptosis"/>
</dbReference>
<comment type="cofactor">
    <cofactor evidence="1">
        <name>FAD</name>
        <dbReference type="ChEBI" id="CHEBI:57692"/>
    </cofactor>
</comment>
<dbReference type="PANTHER" id="PTHR43557:SF4">
    <property type="entry name" value="APOPTOSIS-INDUCING FACTOR 1, MITOCHONDRIAL"/>
    <property type="match status" value="1"/>
</dbReference>
<evidence type="ECO:0000313" key="18">
    <source>
        <dbReference type="Proteomes" id="UP001445076"/>
    </source>
</evidence>
<dbReference type="InterPro" id="IPR016156">
    <property type="entry name" value="FAD/NAD-linked_Rdtase_dimer_sf"/>
</dbReference>
<dbReference type="Gene3D" id="3.30.390.30">
    <property type="match status" value="1"/>
</dbReference>
<accession>A0AAW0YCT7</accession>
<evidence type="ECO:0000313" key="17">
    <source>
        <dbReference type="EMBL" id="KAK8749588.1"/>
    </source>
</evidence>
<dbReference type="PRINTS" id="PR00368">
    <property type="entry name" value="FADPNR"/>
</dbReference>
<feature type="domain" description="Mitochondrial apoptosis-inducing factor C-terminal" evidence="15">
    <location>
        <begin position="737"/>
        <end position="862"/>
    </location>
</feature>
<protein>
    <submittedName>
        <fullName evidence="17">Uncharacterized protein</fullName>
    </submittedName>
</protein>
<dbReference type="Pfam" id="PF16020">
    <property type="entry name" value="Deltameth_res"/>
    <property type="match status" value="1"/>
</dbReference>
<comment type="caution">
    <text evidence="17">The sequence shown here is derived from an EMBL/GenBank/DDBJ whole genome shotgun (WGS) entry which is preliminary data.</text>
</comment>
<dbReference type="Pfam" id="PF07992">
    <property type="entry name" value="Pyr_redox_2"/>
    <property type="match status" value="1"/>
</dbReference>
<comment type="subcellular location">
    <subcellularLocation>
        <location evidence="2">Mitochondrion</location>
    </subcellularLocation>
</comment>
<evidence type="ECO:0000256" key="1">
    <source>
        <dbReference type="ARBA" id="ARBA00001974"/>
    </source>
</evidence>
<dbReference type="AlphaFoldDB" id="A0AAW0YCT7"/>
<evidence type="ECO:0000256" key="7">
    <source>
        <dbReference type="ARBA" id="ARBA00022946"/>
    </source>
</evidence>
<dbReference type="Pfam" id="PF14721">
    <property type="entry name" value="AIF_C"/>
    <property type="match status" value="1"/>
</dbReference>
<reference evidence="17 18" key="1">
    <citation type="journal article" date="2024" name="BMC Genomics">
        <title>Genome assembly of redclaw crayfish (Cherax quadricarinatus) provides insights into its immune adaptation and hypoxia tolerance.</title>
        <authorList>
            <person name="Liu Z."/>
            <person name="Zheng J."/>
            <person name="Li H."/>
            <person name="Fang K."/>
            <person name="Wang S."/>
            <person name="He J."/>
            <person name="Zhou D."/>
            <person name="Weng S."/>
            <person name="Chi M."/>
            <person name="Gu Z."/>
            <person name="He J."/>
            <person name="Li F."/>
            <person name="Wang M."/>
        </authorList>
    </citation>
    <scope>NUCLEOTIDE SEQUENCE [LARGE SCALE GENOMIC DNA]</scope>
    <source>
        <strain evidence="17">ZL_2023a</strain>
    </source>
</reference>
<feature type="compositionally biased region" description="Acidic residues" evidence="12">
    <location>
        <begin position="130"/>
        <end position="147"/>
    </location>
</feature>
<keyword evidence="8" id="KW-0560">Oxidoreductase</keyword>
<feature type="domain" description="FAD/NAD(P)-binding" evidence="14">
    <location>
        <begin position="405"/>
        <end position="733"/>
    </location>
</feature>
<dbReference type="GO" id="GO:0046983">
    <property type="term" value="F:protein dimerization activity"/>
    <property type="evidence" value="ECO:0007669"/>
    <property type="project" value="InterPro"/>
</dbReference>
<feature type="region of interest" description="Disordered" evidence="12">
    <location>
        <begin position="130"/>
        <end position="149"/>
    </location>
</feature>
<evidence type="ECO:0000256" key="10">
    <source>
        <dbReference type="ARBA" id="ARBA00023128"/>
    </source>
</evidence>
<evidence type="ECO:0000256" key="4">
    <source>
        <dbReference type="ARBA" id="ARBA00022630"/>
    </source>
</evidence>
<evidence type="ECO:0000256" key="13">
    <source>
        <dbReference type="SAM" id="Phobius"/>
    </source>
</evidence>
<dbReference type="SUPFAM" id="SSF55424">
    <property type="entry name" value="FAD/NAD-linked reductases, dimerisation (C-terminal) domain"/>
    <property type="match status" value="1"/>
</dbReference>
<evidence type="ECO:0000256" key="11">
    <source>
        <dbReference type="ARBA" id="ARBA00047786"/>
    </source>
</evidence>
<dbReference type="InterPro" id="IPR023753">
    <property type="entry name" value="FAD/NAD-binding_dom"/>
</dbReference>
<evidence type="ECO:0000256" key="9">
    <source>
        <dbReference type="ARBA" id="ARBA00023027"/>
    </source>
</evidence>
<evidence type="ECO:0000256" key="5">
    <source>
        <dbReference type="ARBA" id="ARBA00022703"/>
    </source>
</evidence>
<dbReference type="GO" id="GO:0033108">
    <property type="term" value="P:mitochondrial respiratory chain complex assembly"/>
    <property type="evidence" value="ECO:0007669"/>
    <property type="project" value="TreeGrafter"/>
</dbReference>
<feature type="region of interest" description="Disordered" evidence="12">
    <location>
        <begin position="30"/>
        <end position="69"/>
    </location>
</feature>
<comment type="similarity">
    <text evidence="3">Belongs to the FAD-dependent oxidoreductase family.</text>
</comment>
<feature type="transmembrane region" description="Helical" evidence="13">
    <location>
        <begin position="82"/>
        <end position="100"/>
    </location>
</feature>
<dbReference type="PRINTS" id="PR00411">
    <property type="entry name" value="PNDRDTASEI"/>
</dbReference>
<dbReference type="GO" id="GO:0005739">
    <property type="term" value="C:mitochondrion"/>
    <property type="evidence" value="ECO:0007669"/>
    <property type="project" value="UniProtKB-SubCell"/>
</dbReference>
<dbReference type="PANTHER" id="PTHR43557">
    <property type="entry name" value="APOPTOSIS-INDUCING FACTOR 1"/>
    <property type="match status" value="1"/>
</dbReference>
<evidence type="ECO:0000256" key="6">
    <source>
        <dbReference type="ARBA" id="ARBA00022827"/>
    </source>
</evidence>
<feature type="compositionally biased region" description="Basic residues" evidence="12">
    <location>
        <begin position="33"/>
        <end position="43"/>
    </location>
</feature>
<feature type="domain" description="Deltamethrin resistance protein prag01" evidence="16">
    <location>
        <begin position="62"/>
        <end position="112"/>
    </location>
</feature>
<dbReference type="InterPro" id="IPR031973">
    <property type="entry name" value="Deltameth_res_prag01"/>
</dbReference>
<proteinExistence type="inferred from homology"/>
<evidence type="ECO:0000256" key="8">
    <source>
        <dbReference type="ARBA" id="ARBA00023002"/>
    </source>
</evidence>
<dbReference type="GO" id="GO:0071949">
    <property type="term" value="F:FAD binding"/>
    <property type="evidence" value="ECO:0007669"/>
    <property type="project" value="TreeGrafter"/>
</dbReference>
<organism evidence="17 18">
    <name type="scientific">Cherax quadricarinatus</name>
    <name type="common">Australian red claw crayfish</name>
    <dbReference type="NCBI Taxonomy" id="27406"/>
    <lineage>
        <taxon>Eukaryota</taxon>
        <taxon>Metazoa</taxon>
        <taxon>Ecdysozoa</taxon>
        <taxon>Arthropoda</taxon>
        <taxon>Crustacea</taxon>
        <taxon>Multicrustacea</taxon>
        <taxon>Malacostraca</taxon>
        <taxon>Eumalacostraca</taxon>
        <taxon>Eucarida</taxon>
        <taxon>Decapoda</taxon>
        <taxon>Pleocyemata</taxon>
        <taxon>Astacidea</taxon>
        <taxon>Parastacoidea</taxon>
        <taxon>Parastacidae</taxon>
        <taxon>Cherax</taxon>
    </lineage>
</organism>
<evidence type="ECO:0000259" key="15">
    <source>
        <dbReference type="Pfam" id="PF14721"/>
    </source>
</evidence>
<keyword evidence="18" id="KW-1185">Reference proteome</keyword>